<dbReference type="EMBL" id="UZAI01019251">
    <property type="protein sequence ID" value="VDP43936.1"/>
    <property type="molecule type" value="Genomic_DNA"/>
</dbReference>
<gene>
    <name evidence="1" type="ORF">SMRZ_LOCUS22604</name>
</gene>
<evidence type="ECO:0000313" key="2">
    <source>
        <dbReference type="Proteomes" id="UP000277204"/>
    </source>
</evidence>
<dbReference type="Proteomes" id="UP000277204">
    <property type="component" value="Unassembled WGS sequence"/>
</dbReference>
<proteinExistence type="predicted"/>
<organism evidence="1 2">
    <name type="scientific">Schistosoma margrebowiei</name>
    <dbReference type="NCBI Taxonomy" id="48269"/>
    <lineage>
        <taxon>Eukaryota</taxon>
        <taxon>Metazoa</taxon>
        <taxon>Spiralia</taxon>
        <taxon>Lophotrochozoa</taxon>
        <taxon>Platyhelminthes</taxon>
        <taxon>Trematoda</taxon>
        <taxon>Digenea</taxon>
        <taxon>Strigeidida</taxon>
        <taxon>Schistosomatoidea</taxon>
        <taxon>Schistosomatidae</taxon>
        <taxon>Schistosoma</taxon>
    </lineage>
</organism>
<reference evidence="1 2" key="1">
    <citation type="submission" date="2018-11" db="EMBL/GenBank/DDBJ databases">
        <authorList>
            <consortium name="Pathogen Informatics"/>
        </authorList>
    </citation>
    <scope>NUCLEOTIDE SEQUENCE [LARGE SCALE GENOMIC DNA]</scope>
    <source>
        <strain evidence="1 2">Zambia</strain>
    </source>
</reference>
<sequence>MQLDSSEFVDDLAFQYRTHQQMHIKTASVAAASEAVDLNIHKGKLMILKCNTENTNPITVDAETSGDVVFHVYGTSGQCGSQIATEMSRHNLAVLGIRETHWTQAGQKKLATGEMLLYSRHEKENAPHSRSCSNAVQSSTKCTCRMGISLIQNRQSIIQKKEEGITMNIIQCYAPTNDSNDGIKDQFYEQLQSITEKKKKLLWRTTGKETLDRIKESKNKKTAINNSRTRAESVQAQAEYKEADKQKYVEELATTAEKATKEGNMKKLYDKPKKLAGKYSKLKRSVKDKEGRRITEIQQQRNRWVEYFGELLNGPTPMNPPYIEAAHTDLPIYVTPPTTEEIRITTRQIKREKTA</sequence>
<accession>A0A183N2S9</accession>
<dbReference type="InterPro" id="IPR036691">
    <property type="entry name" value="Endo/exonu/phosph_ase_sf"/>
</dbReference>
<evidence type="ECO:0000313" key="1">
    <source>
        <dbReference type="EMBL" id="VDP43936.1"/>
    </source>
</evidence>
<name>A0A183N2S9_9TREM</name>
<protein>
    <submittedName>
        <fullName evidence="1">Uncharacterized protein</fullName>
    </submittedName>
</protein>
<dbReference type="Gene3D" id="3.60.10.10">
    <property type="entry name" value="Endonuclease/exonuclease/phosphatase"/>
    <property type="match status" value="1"/>
</dbReference>
<dbReference type="SUPFAM" id="SSF56219">
    <property type="entry name" value="DNase I-like"/>
    <property type="match status" value="1"/>
</dbReference>
<dbReference type="AlphaFoldDB" id="A0A183N2S9"/>
<keyword evidence="2" id="KW-1185">Reference proteome</keyword>